<proteinExistence type="predicted"/>
<evidence type="ECO:0000313" key="2">
    <source>
        <dbReference type="EMBL" id="RON97272.1"/>
    </source>
</evidence>
<feature type="compositionally biased region" description="Polar residues" evidence="1">
    <location>
        <begin position="1"/>
        <end position="20"/>
    </location>
</feature>
<sequence>MAQAILNNNRAPSNRQSGSTHPAVVVTKYTKRADENGWLSVKLEPKGTLVALCEYTKVTFTKESGGRTYFRIADGNSEFVGQTASLKTENALKYLMDTPPTAPATVKVKYTGAPAHAVSEFKGKLLQQWAQVSFNGKTAKVTLNSQWGGEFTPIPPGRHRIMAPDRSHGNISTDGYKVQGNLHCTDVWFPIELQGTKGNSSRYIHVGHLSDGCVTFYELIKWNDIYDYLICRRVKGEGGKYVGELLVEK</sequence>
<dbReference type="RefSeq" id="WP_123374806.1">
    <property type="nucleotide sequence ID" value="NZ_MOBY01000002.1"/>
</dbReference>
<gene>
    <name evidence="2" type="ORF">BK672_02950</name>
</gene>
<comment type="caution">
    <text evidence="2">The sequence shown here is derived from an EMBL/GenBank/DDBJ whole genome shotgun (WGS) entry which is preliminary data.</text>
</comment>
<accession>A0A423NGC5</accession>
<name>A0A423NGC5_PSEFL</name>
<feature type="region of interest" description="Disordered" evidence="1">
    <location>
        <begin position="1"/>
        <end position="21"/>
    </location>
</feature>
<dbReference type="AlphaFoldDB" id="A0A423NGC5"/>
<evidence type="ECO:0008006" key="4">
    <source>
        <dbReference type="Google" id="ProtNLM"/>
    </source>
</evidence>
<reference evidence="2 3" key="1">
    <citation type="submission" date="2016-10" db="EMBL/GenBank/DDBJ databases">
        <title>Comparative genome analysis of multiple Pseudomonas spp. focuses on biocontrol and plant growth promoting traits.</title>
        <authorList>
            <person name="Tao X.-Y."/>
            <person name="Taylor C.G."/>
        </authorList>
    </citation>
    <scope>NUCLEOTIDE SEQUENCE [LARGE SCALE GENOMIC DNA]</scope>
    <source>
        <strain evidence="2 3">2F9</strain>
    </source>
</reference>
<dbReference type="Proteomes" id="UP000283650">
    <property type="component" value="Unassembled WGS sequence"/>
</dbReference>
<dbReference type="EMBL" id="MOBY01000002">
    <property type="protein sequence ID" value="RON97272.1"/>
    <property type="molecule type" value="Genomic_DNA"/>
</dbReference>
<protein>
    <recommendedName>
        <fullName evidence="4">DUF2778 domain-containing protein</fullName>
    </recommendedName>
</protein>
<evidence type="ECO:0000256" key="1">
    <source>
        <dbReference type="SAM" id="MobiDB-lite"/>
    </source>
</evidence>
<evidence type="ECO:0000313" key="3">
    <source>
        <dbReference type="Proteomes" id="UP000283650"/>
    </source>
</evidence>
<organism evidence="2 3">
    <name type="scientific">Pseudomonas fluorescens</name>
    <dbReference type="NCBI Taxonomy" id="294"/>
    <lineage>
        <taxon>Bacteria</taxon>
        <taxon>Pseudomonadati</taxon>
        <taxon>Pseudomonadota</taxon>
        <taxon>Gammaproteobacteria</taxon>
        <taxon>Pseudomonadales</taxon>
        <taxon>Pseudomonadaceae</taxon>
        <taxon>Pseudomonas</taxon>
    </lineage>
</organism>